<keyword evidence="2" id="KW-1185">Reference proteome</keyword>
<accession>A0ACC2G6D3</accession>
<dbReference type="Proteomes" id="UP001157502">
    <property type="component" value="Chromosome 17"/>
</dbReference>
<proteinExistence type="predicted"/>
<reference evidence="1" key="1">
    <citation type="submission" date="2021-05" db="EMBL/GenBank/DDBJ databases">
        <authorList>
            <person name="Pan Q."/>
            <person name="Jouanno E."/>
            <person name="Zahm M."/>
            <person name="Klopp C."/>
            <person name="Cabau C."/>
            <person name="Louis A."/>
            <person name="Berthelot C."/>
            <person name="Parey E."/>
            <person name="Roest Crollius H."/>
            <person name="Montfort J."/>
            <person name="Robinson-Rechavi M."/>
            <person name="Bouchez O."/>
            <person name="Lampietro C."/>
            <person name="Lopez Roques C."/>
            <person name="Donnadieu C."/>
            <person name="Postlethwait J."/>
            <person name="Bobe J."/>
            <person name="Dillon D."/>
            <person name="Chandos A."/>
            <person name="von Hippel F."/>
            <person name="Guiguen Y."/>
        </authorList>
    </citation>
    <scope>NUCLEOTIDE SEQUENCE</scope>
    <source>
        <strain evidence="1">YG-Jan2019</strain>
    </source>
</reference>
<evidence type="ECO:0000313" key="1">
    <source>
        <dbReference type="EMBL" id="KAJ7999020.1"/>
    </source>
</evidence>
<organism evidence="1 2">
    <name type="scientific">Dallia pectoralis</name>
    <name type="common">Alaska blackfish</name>
    <dbReference type="NCBI Taxonomy" id="75939"/>
    <lineage>
        <taxon>Eukaryota</taxon>
        <taxon>Metazoa</taxon>
        <taxon>Chordata</taxon>
        <taxon>Craniata</taxon>
        <taxon>Vertebrata</taxon>
        <taxon>Euteleostomi</taxon>
        <taxon>Actinopterygii</taxon>
        <taxon>Neopterygii</taxon>
        <taxon>Teleostei</taxon>
        <taxon>Protacanthopterygii</taxon>
        <taxon>Esociformes</taxon>
        <taxon>Umbridae</taxon>
        <taxon>Dallia</taxon>
    </lineage>
</organism>
<sequence>MDGVLRSCMSPGLHLGSQLFVFQTDSRLHPPIPPIPPSTLVRRSEHRSQDLQFPLFCFTFVALDSAAGVAGSLVCKQLHDPAPLRSLVDVAHESLFDPKRQHPFPIPGIPNEAQTGSDFVQQGRRCGGGNNQTRDKPVDMFSIFRSLLSSPDTTQAARQ</sequence>
<name>A0ACC2G6D3_DALPE</name>
<protein>
    <submittedName>
        <fullName evidence="1">Uncharacterized protein</fullName>
    </submittedName>
</protein>
<gene>
    <name evidence="1" type="ORF">DPEC_G00211060</name>
</gene>
<evidence type="ECO:0000313" key="2">
    <source>
        <dbReference type="Proteomes" id="UP001157502"/>
    </source>
</evidence>
<comment type="caution">
    <text evidence="1">The sequence shown here is derived from an EMBL/GenBank/DDBJ whole genome shotgun (WGS) entry which is preliminary data.</text>
</comment>
<dbReference type="EMBL" id="CM055744">
    <property type="protein sequence ID" value="KAJ7999020.1"/>
    <property type="molecule type" value="Genomic_DNA"/>
</dbReference>